<dbReference type="NCBIfam" id="TIGR02433">
    <property type="entry name" value="lysidine_TilS_C"/>
    <property type="match status" value="1"/>
</dbReference>
<feature type="domain" description="Lysidine-tRNA(Ile) synthetase C-terminal" evidence="1">
    <location>
        <begin position="1"/>
        <end position="67"/>
    </location>
</feature>
<reference evidence="2 3" key="1">
    <citation type="journal article" date="2014" name="Genome Announc.">
        <title>Genome Sequence of Gammaproteobacterial Pseudohaliea rubra Type Strain DSM 19751, Isolated from Coastal Seawater of the Mediterranean Sea.</title>
        <authorList>
            <person name="Spring S."/>
            <person name="Fiebig A."/>
            <person name="Riedel T."/>
            <person name="Goker M."/>
            <person name="Klenk H.P."/>
        </authorList>
    </citation>
    <scope>NUCLEOTIDE SEQUENCE [LARGE SCALE GENOMIC DNA]</scope>
    <source>
        <strain evidence="2 3">DSM 19751</strain>
    </source>
</reference>
<dbReference type="Pfam" id="PF11734">
    <property type="entry name" value="TilS_C"/>
    <property type="match status" value="1"/>
</dbReference>
<dbReference type="GO" id="GO:0005524">
    <property type="term" value="F:ATP binding"/>
    <property type="evidence" value="ECO:0007669"/>
    <property type="project" value="InterPro"/>
</dbReference>
<dbReference type="InterPro" id="IPR012796">
    <property type="entry name" value="Lysidine-tRNA-synth_C"/>
</dbReference>
<dbReference type="HOGENOM" id="CLU_2633189_0_0_6"/>
<dbReference type="GO" id="GO:0008033">
    <property type="term" value="P:tRNA processing"/>
    <property type="evidence" value="ECO:0007669"/>
    <property type="project" value="InterPro"/>
</dbReference>
<name>A0A095VUA7_9GAMM</name>
<dbReference type="EMBL" id="AUVB01000012">
    <property type="protein sequence ID" value="KGE05032.1"/>
    <property type="molecule type" value="Genomic_DNA"/>
</dbReference>
<accession>A0A095VUA7</accession>
<dbReference type="GO" id="GO:0005737">
    <property type="term" value="C:cytoplasm"/>
    <property type="evidence" value="ECO:0007669"/>
    <property type="project" value="InterPro"/>
</dbReference>
<comment type="caution">
    <text evidence="2">The sequence shown here is derived from an EMBL/GenBank/DDBJ whole genome shotgun (WGS) entry which is preliminary data.</text>
</comment>
<dbReference type="AlphaFoldDB" id="A0A095VUA7"/>
<dbReference type="STRING" id="1265313.HRUBRA_00234"/>
<dbReference type="GO" id="GO:0016879">
    <property type="term" value="F:ligase activity, forming carbon-nitrogen bonds"/>
    <property type="evidence" value="ECO:0007669"/>
    <property type="project" value="InterPro"/>
</dbReference>
<keyword evidence="3" id="KW-1185">Reference proteome</keyword>
<gene>
    <name evidence="2" type="ORF">HRUBRA_00234</name>
</gene>
<evidence type="ECO:0000313" key="3">
    <source>
        <dbReference type="Proteomes" id="UP000029640"/>
    </source>
</evidence>
<dbReference type="SMART" id="SM00977">
    <property type="entry name" value="TilS_C"/>
    <property type="match status" value="1"/>
</dbReference>
<dbReference type="Proteomes" id="UP000029640">
    <property type="component" value="Unassembled WGS sequence"/>
</dbReference>
<sequence length="77" mass="8948">MLAFRRGGERLQLAGETHRRRLKTLFQEAGVPPWWRARLPLLRNSEGRVLAAGERWRAEGCPWGLCWDRSGVDYRDG</sequence>
<dbReference type="SUPFAM" id="SSF56037">
    <property type="entry name" value="PheT/TilS domain"/>
    <property type="match status" value="1"/>
</dbReference>
<evidence type="ECO:0000313" key="2">
    <source>
        <dbReference type="EMBL" id="KGE05032.1"/>
    </source>
</evidence>
<proteinExistence type="predicted"/>
<protein>
    <recommendedName>
        <fullName evidence="1">Lysidine-tRNA(Ile) synthetase C-terminal domain-containing protein</fullName>
    </recommendedName>
</protein>
<evidence type="ECO:0000259" key="1">
    <source>
        <dbReference type="SMART" id="SM00977"/>
    </source>
</evidence>
<organism evidence="2 3">
    <name type="scientific">Pseudohaliea rubra DSM 19751</name>
    <dbReference type="NCBI Taxonomy" id="1265313"/>
    <lineage>
        <taxon>Bacteria</taxon>
        <taxon>Pseudomonadati</taxon>
        <taxon>Pseudomonadota</taxon>
        <taxon>Gammaproteobacteria</taxon>
        <taxon>Cellvibrionales</taxon>
        <taxon>Halieaceae</taxon>
        <taxon>Pseudohaliea</taxon>
    </lineage>
</organism>